<gene>
    <name evidence="2" type="ORF">CYNAS_LOCUS3174</name>
</gene>
<comment type="caution">
    <text evidence="2">The sequence shown here is derived from an EMBL/GenBank/DDBJ whole genome shotgun (WGS) entry which is preliminary data.</text>
</comment>
<organism evidence="2 3">
    <name type="scientific">Cylicocyclus nassatus</name>
    <name type="common">Nematode worm</name>
    <dbReference type="NCBI Taxonomy" id="53992"/>
    <lineage>
        <taxon>Eukaryota</taxon>
        <taxon>Metazoa</taxon>
        <taxon>Ecdysozoa</taxon>
        <taxon>Nematoda</taxon>
        <taxon>Chromadorea</taxon>
        <taxon>Rhabditida</taxon>
        <taxon>Rhabditina</taxon>
        <taxon>Rhabditomorpha</taxon>
        <taxon>Strongyloidea</taxon>
        <taxon>Strongylidae</taxon>
        <taxon>Cylicocyclus</taxon>
    </lineage>
</organism>
<reference evidence="2" key="1">
    <citation type="submission" date="2023-07" db="EMBL/GenBank/DDBJ databases">
        <authorList>
            <consortium name="CYATHOMIX"/>
        </authorList>
    </citation>
    <scope>NUCLEOTIDE SEQUENCE</scope>
    <source>
        <strain evidence="2">N/A</strain>
    </source>
</reference>
<accession>A0AA36DP07</accession>
<dbReference type="InterPro" id="IPR003131">
    <property type="entry name" value="T1-type_BTB"/>
</dbReference>
<evidence type="ECO:0000313" key="2">
    <source>
        <dbReference type="EMBL" id="CAJ0591191.1"/>
    </source>
</evidence>
<protein>
    <recommendedName>
        <fullName evidence="1">BTB domain-containing protein</fullName>
    </recommendedName>
</protein>
<dbReference type="InterPro" id="IPR045068">
    <property type="entry name" value="BACURD1-3"/>
</dbReference>
<dbReference type="CDD" id="cd18316">
    <property type="entry name" value="BTB_POZ_KCTD-like"/>
    <property type="match status" value="1"/>
</dbReference>
<sequence>MSQAEMGGHQKSGERVKINVGGTVFETTISTLTRLDNTVLSTMVASRWRNQEEIFVDRSPTYFSKILDYLRDGENVTLPKEDEAREALRKEAEFYNLSDLSKMCAPYTSVSKDDKGFEVKAFCQGDIVQWKESAIQMYWKYFVRYLYEREYPWFAEGKSRTCMACGDTSNCYVGPSASVSIVELRNIVISYEDWIPLRQHMPYMKGKVTSASYERSCCEVEWGSLRTHIPQSVLRKTKY</sequence>
<keyword evidence="3" id="KW-1185">Reference proteome</keyword>
<dbReference type="InterPro" id="IPR000210">
    <property type="entry name" value="BTB/POZ_dom"/>
</dbReference>
<dbReference type="SUPFAM" id="SSF54695">
    <property type="entry name" value="POZ domain"/>
    <property type="match status" value="1"/>
</dbReference>
<dbReference type="GO" id="GO:0051260">
    <property type="term" value="P:protein homooligomerization"/>
    <property type="evidence" value="ECO:0007669"/>
    <property type="project" value="InterPro"/>
</dbReference>
<dbReference type="InterPro" id="IPR011333">
    <property type="entry name" value="SKP1/BTB/POZ_sf"/>
</dbReference>
<dbReference type="Proteomes" id="UP001176961">
    <property type="component" value="Unassembled WGS sequence"/>
</dbReference>
<feature type="domain" description="BTB" evidence="1">
    <location>
        <begin position="14"/>
        <end position="112"/>
    </location>
</feature>
<dbReference type="PANTHER" id="PTHR11145:SF12">
    <property type="entry name" value="BTB DOMAIN-CONTAINING PROTEIN"/>
    <property type="match status" value="1"/>
</dbReference>
<evidence type="ECO:0000313" key="3">
    <source>
        <dbReference type="Proteomes" id="UP001176961"/>
    </source>
</evidence>
<dbReference type="Pfam" id="PF02214">
    <property type="entry name" value="BTB_2"/>
    <property type="match status" value="1"/>
</dbReference>
<dbReference type="PANTHER" id="PTHR11145">
    <property type="entry name" value="BTB/POZ DOMAIN-CONTAINING ADAPTER FOR CUL3-MEDIATED RHOA DEGRADATION PROTEIN FAMILY MEMBER"/>
    <property type="match status" value="1"/>
</dbReference>
<dbReference type="Gene3D" id="3.30.710.10">
    <property type="entry name" value="Potassium Channel Kv1.1, Chain A"/>
    <property type="match status" value="1"/>
</dbReference>
<dbReference type="EMBL" id="CATQJL010000001">
    <property type="protein sequence ID" value="CAJ0591191.1"/>
    <property type="molecule type" value="Genomic_DNA"/>
</dbReference>
<evidence type="ECO:0000259" key="1">
    <source>
        <dbReference type="SMART" id="SM00225"/>
    </source>
</evidence>
<proteinExistence type="predicted"/>
<dbReference type="SMART" id="SM00225">
    <property type="entry name" value="BTB"/>
    <property type="match status" value="1"/>
</dbReference>
<name>A0AA36DP07_CYLNA</name>
<dbReference type="AlphaFoldDB" id="A0AA36DP07"/>